<protein>
    <submittedName>
        <fullName evidence="1">Uncharacterized protein</fullName>
    </submittedName>
</protein>
<reference evidence="2" key="2">
    <citation type="submission" date="2011-06" db="EMBL/GenBank/DDBJ databases">
        <title>The complete genome sequence of Alicyclobacillus acidocaldarius sp. Tc-4-1.</title>
        <authorList>
            <person name="Chen Y."/>
            <person name="He Y."/>
            <person name="Dong Z."/>
            <person name="Hu S."/>
        </authorList>
    </citation>
    <scope>NUCLEOTIDE SEQUENCE [LARGE SCALE GENOMIC DNA]</scope>
    <source>
        <strain evidence="2">Tc-4-1</strain>
    </source>
</reference>
<dbReference type="KEGG" id="aad:TC41_2966"/>
<proteinExistence type="predicted"/>
<evidence type="ECO:0000313" key="2">
    <source>
        <dbReference type="Proteomes" id="UP000000292"/>
    </source>
</evidence>
<dbReference type="EMBL" id="CP002902">
    <property type="protein sequence ID" value="AEJ44855.1"/>
    <property type="molecule type" value="Genomic_DNA"/>
</dbReference>
<dbReference type="STRING" id="1048834.TC41_2966"/>
<reference evidence="1 2" key="1">
    <citation type="journal article" date="2011" name="J. Bacteriol.">
        <title>Complete Genome Sequence of Alicyclobacillus acidocaldarius Strain Tc-4-1.</title>
        <authorList>
            <person name="Chen Y."/>
            <person name="He Y."/>
            <person name="Zhang B."/>
            <person name="Yang J."/>
            <person name="Li W."/>
            <person name="Dong Z."/>
            <person name="Hu S."/>
        </authorList>
    </citation>
    <scope>NUCLEOTIDE SEQUENCE [LARGE SCALE GENOMIC DNA]</scope>
    <source>
        <strain evidence="1 2">Tc-4-1</strain>
    </source>
</reference>
<name>F8IKT9_ALIAT</name>
<organism evidence="1 2">
    <name type="scientific">Alicyclobacillus acidocaldarius (strain Tc-4-1)</name>
    <name type="common">Bacillus acidocaldarius</name>
    <dbReference type="NCBI Taxonomy" id="1048834"/>
    <lineage>
        <taxon>Bacteria</taxon>
        <taxon>Bacillati</taxon>
        <taxon>Bacillota</taxon>
        <taxon>Bacilli</taxon>
        <taxon>Bacillales</taxon>
        <taxon>Alicyclobacillaceae</taxon>
        <taxon>Alicyclobacillus</taxon>
    </lineage>
</organism>
<accession>F8IKT9</accession>
<evidence type="ECO:0000313" key="1">
    <source>
        <dbReference type="EMBL" id="AEJ44855.1"/>
    </source>
</evidence>
<dbReference type="AlphaFoldDB" id="F8IKT9"/>
<gene>
    <name evidence="1" type="ordered locus">TC41_2966</name>
</gene>
<sequence length="38" mass="4470">MLLADEIHHGSAERIRGVLNPREFSRLRTFLGLFWMSL</sequence>
<dbReference type="Proteomes" id="UP000000292">
    <property type="component" value="Chromosome"/>
</dbReference>
<dbReference type="HOGENOM" id="CLU_3323681_0_0_9"/>